<dbReference type="InterPro" id="IPR027598">
    <property type="entry name" value="Amphi-Trp_dom"/>
</dbReference>
<protein>
    <submittedName>
        <fullName evidence="2">Amphi-Trp domain-containing protein</fullName>
    </submittedName>
</protein>
<reference evidence="2" key="1">
    <citation type="journal article" date="2020" name="mSystems">
        <title>Genome- and Community-Level Interaction Insights into Carbon Utilization and Element Cycling Functions of Hydrothermarchaeota in Hydrothermal Sediment.</title>
        <authorList>
            <person name="Zhou Z."/>
            <person name="Liu Y."/>
            <person name="Xu W."/>
            <person name="Pan J."/>
            <person name="Luo Z.H."/>
            <person name="Li M."/>
        </authorList>
    </citation>
    <scope>NUCLEOTIDE SEQUENCE [LARGE SCALE GENOMIC DNA]</scope>
    <source>
        <strain evidence="2">SpSt-413</strain>
    </source>
</reference>
<evidence type="ECO:0000313" key="2">
    <source>
        <dbReference type="EMBL" id="HGG91898.1"/>
    </source>
</evidence>
<feature type="domain" description="Amphi-Trp" evidence="1">
    <location>
        <begin position="5"/>
        <end position="76"/>
    </location>
</feature>
<accession>A0A7C3WGL5</accession>
<proteinExistence type="predicted"/>
<evidence type="ECO:0000259" key="1">
    <source>
        <dbReference type="Pfam" id="PF20068"/>
    </source>
</evidence>
<dbReference type="Pfam" id="PF20068">
    <property type="entry name" value="Amphi-Trp"/>
    <property type="match status" value="1"/>
</dbReference>
<name>A0A7C3WGL5_9BACT</name>
<dbReference type="NCBIfam" id="TIGR04354">
    <property type="entry name" value="amphi-Trp"/>
    <property type="match status" value="1"/>
</dbReference>
<comment type="caution">
    <text evidence="2">The sequence shown here is derived from an EMBL/GenBank/DDBJ whole genome shotgun (WGS) entry which is preliminary data.</text>
</comment>
<gene>
    <name evidence="2" type="ORF">ENR59_02970</name>
</gene>
<dbReference type="AlphaFoldDB" id="A0A7C3WGL5"/>
<sequence>MGKDKIKMEGVMDIKEVIAYLEDVTAGFKAGSICMTAGQECLTIKPRGVLDVSLKVSQKKDREKFALEVEWRRVDDPGMRLGAAQEHPLAG</sequence>
<organism evidence="2">
    <name type="scientific">Fundidesulfovibrio putealis</name>
    <dbReference type="NCBI Taxonomy" id="270496"/>
    <lineage>
        <taxon>Bacteria</taxon>
        <taxon>Pseudomonadati</taxon>
        <taxon>Thermodesulfobacteriota</taxon>
        <taxon>Desulfovibrionia</taxon>
        <taxon>Desulfovibrionales</taxon>
        <taxon>Desulfovibrionaceae</taxon>
        <taxon>Fundidesulfovibrio</taxon>
    </lineage>
</organism>
<dbReference type="EMBL" id="DSRP01000209">
    <property type="protein sequence ID" value="HGG91898.1"/>
    <property type="molecule type" value="Genomic_DNA"/>
</dbReference>